<dbReference type="PANTHER" id="PTHR46316:SF9">
    <property type="entry name" value="SNF1-RELATED PROTEIN KINASE REGULATORY SUBUNIT BETA-1"/>
    <property type="match status" value="1"/>
</dbReference>
<dbReference type="Proteomes" id="UP000826656">
    <property type="component" value="Unassembled WGS sequence"/>
</dbReference>
<proteinExistence type="predicted"/>
<dbReference type="InterPro" id="IPR043554">
    <property type="entry name" value="KINB"/>
</dbReference>
<evidence type="ECO:0000313" key="3">
    <source>
        <dbReference type="EMBL" id="KAH0772469.1"/>
    </source>
</evidence>
<feature type="chain" id="PRO_5046614957" description="AMP-activated protein kinase glycogen-binding domain-containing protein" evidence="1">
    <location>
        <begin position="35"/>
        <end position="83"/>
    </location>
</feature>
<organism evidence="3 4">
    <name type="scientific">Solanum tuberosum</name>
    <name type="common">Potato</name>
    <dbReference type="NCBI Taxonomy" id="4113"/>
    <lineage>
        <taxon>Eukaryota</taxon>
        <taxon>Viridiplantae</taxon>
        <taxon>Streptophyta</taxon>
        <taxon>Embryophyta</taxon>
        <taxon>Tracheophyta</taxon>
        <taxon>Spermatophyta</taxon>
        <taxon>Magnoliopsida</taxon>
        <taxon>eudicotyledons</taxon>
        <taxon>Gunneridae</taxon>
        <taxon>Pentapetalae</taxon>
        <taxon>asterids</taxon>
        <taxon>lamiids</taxon>
        <taxon>Solanales</taxon>
        <taxon>Solanaceae</taxon>
        <taxon>Solanoideae</taxon>
        <taxon>Solaneae</taxon>
        <taxon>Solanum</taxon>
    </lineage>
</organism>
<dbReference type="EMBL" id="JAIVGD010000005">
    <property type="protein sequence ID" value="KAH0772469.1"/>
    <property type="molecule type" value="Genomic_DNA"/>
</dbReference>
<comment type="caution">
    <text evidence="3">The sequence shown here is derived from an EMBL/GenBank/DDBJ whole genome shotgun (WGS) entry which is preliminary data.</text>
</comment>
<keyword evidence="1" id="KW-0732">Signal</keyword>
<gene>
    <name evidence="3" type="ORF">KY290_009606</name>
</gene>
<accession>A0ABQ7VXG7</accession>
<evidence type="ECO:0000259" key="2">
    <source>
        <dbReference type="Pfam" id="PF16561"/>
    </source>
</evidence>
<name>A0ABQ7VXG7_SOLTU</name>
<protein>
    <recommendedName>
        <fullName evidence="2">AMP-activated protein kinase glycogen-binding domain-containing protein</fullName>
    </recommendedName>
</protein>
<dbReference type="Pfam" id="PF16561">
    <property type="entry name" value="AMPK1_CBM"/>
    <property type="match status" value="1"/>
</dbReference>
<dbReference type="InterPro" id="IPR032640">
    <property type="entry name" value="AMPK1_CBM"/>
</dbReference>
<evidence type="ECO:0000313" key="4">
    <source>
        <dbReference type="Proteomes" id="UP000826656"/>
    </source>
</evidence>
<reference evidence="3 4" key="1">
    <citation type="journal article" date="2021" name="bioRxiv">
        <title>Chromosome-scale and haplotype-resolved genome assembly of a tetraploid potato cultivar.</title>
        <authorList>
            <person name="Sun H."/>
            <person name="Jiao W.-B."/>
            <person name="Krause K."/>
            <person name="Campoy J.A."/>
            <person name="Goel M."/>
            <person name="Folz-Donahue K."/>
            <person name="Kukat C."/>
            <person name="Huettel B."/>
            <person name="Schneeberger K."/>
        </authorList>
    </citation>
    <scope>NUCLEOTIDE SEQUENCE [LARGE SCALE GENOMIC DNA]</scope>
    <source>
        <strain evidence="3">SolTubOtavaFocal</strain>
        <tissue evidence="3">Leaves</tissue>
    </source>
</reference>
<feature type="domain" description="AMP-activated protein kinase glycogen-binding" evidence="2">
    <location>
        <begin position="58"/>
        <end position="82"/>
    </location>
</feature>
<sequence length="83" mass="8903">MTPTASGSRRRVQKCYAVILVGLVPVVPLQGGDGNPVSNQMWGNECQDASDHSLEGGIPTLITWSYGGNNVAIQGSWDNWTSR</sequence>
<keyword evidence="4" id="KW-1185">Reference proteome</keyword>
<evidence type="ECO:0000256" key="1">
    <source>
        <dbReference type="SAM" id="SignalP"/>
    </source>
</evidence>
<dbReference type="PANTHER" id="PTHR46316">
    <property type="entry name" value="SNF1-RELATED PROTEIN KINASE REGULATORY SUBUNIT BETA-1"/>
    <property type="match status" value="1"/>
</dbReference>
<feature type="signal peptide" evidence="1">
    <location>
        <begin position="1"/>
        <end position="34"/>
    </location>
</feature>